<keyword evidence="3" id="KW-1185">Reference proteome</keyword>
<dbReference type="EMBL" id="JAAQHG020000009">
    <property type="protein sequence ID" value="KAL1587707.1"/>
    <property type="molecule type" value="Genomic_DNA"/>
</dbReference>
<evidence type="ECO:0000313" key="3">
    <source>
        <dbReference type="Proteomes" id="UP000803884"/>
    </source>
</evidence>
<sequence length="416" mass="44625">MGSVGVATQPFRVLIAGGAYGGVSAAINLLDLSLGRPARLEPDKAPAEEARGGVPVRIHIVDERDGYYHTIGSPMALSSPEYAKKAWRKYNDIAALQHPNVRITQGSLTKIDPDRKLASIKLSTADSEPLEEPYDFFIAATGLRRVWPVVPQSLTKESYLTETAGHIANISAASHGTVIIGGGAVGIEMAAETKLYHPSTKVTLVHSRASLLSSEPLPDETKDAALTALRDAGVDVLLSQRVTSTEPSIGPDGRALQTLTLQDGSQLVASNVISAISRSVPATAYLPKAALDADGLVKIDPFFNFLPLHPHNTSHLAIGDLASWPGIKRCGAAIAMGTRAAENVFAHVLSQCHGKPVELREWPEYPAMIGLAVGRKAVVYDPQGGTKCSEEMMRVYFGEDLGFQQCWDYQKLDEGW</sequence>
<dbReference type="Pfam" id="PF07992">
    <property type="entry name" value="Pyr_redox_2"/>
    <property type="match status" value="1"/>
</dbReference>
<dbReference type="RefSeq" id="XP_069230812.1">
    <property type="nucleotide sequence ID" value="XM_069372174.1"/>
</dbReference>
<dbReference type="GeneID" id="96005012"/>
<feature type="domain" description="FAD/NAD(P)-binding" evidence="1">
    <location>
        <begin position="12"/>
        <end position="337"/>
    </location>
</feature>
<evidence type="ECO:0000259" key="1">
    <source>
        <dbReference type="Pfam" id="PF07992"/>
    </source>
</evidence>
<dbReference type="PRINTS" id="PR00411">
    <property type="entry name" value="PNDRDTASEI"/>
</dbReference>
<dbReference type="PRINTS" id="PR00368">
    <property type="entry name" value="FADPNR"/>
</dbReference>
<dbReference type="SUPFAM" id="SSF51905">
    <property type="entry name" value="FAD/NAD(P)-binding domain"/>
    <property type="match status" value="1"/>
</dbReference>
<gene>
    <name evidence="2" type="ORF">WHR41_03568</name>
</gene>
<dbReference type="AlphaFoldDB" id="A0AB34KVB0"/>
<dbReference type="InterPro" id="IPR036188">
    <property type="entry name" value="FAD/NAD-bd_sf"/>
</dbReference>
<dbReference type="GO" id="GO:0005737">
    <property type="term" value="C:cytoplasm"/>
    <property type="evidence" value="ECO:0007669"/>
    <property type="project" value="TreeGrafter"/>
</dbReference>
<protein>
    <recommendedName>
        <fullName evidence="1">FAD/NAD(P)-binding domain-containing protein</fullName>
    </recommendedName>
</protein>
<dbReference type="PANTHER" id="PTHR43735:SF24">
    <property type="entry name" value="NUCLEOTIDE-DISULPHIDE OXIDOREDUCTASE AMID-LIKE, PUTATIVE (AFU_ORTHOLOGUE AFUA_1G17180)-RELATED"/>
    <property type="match status" value="1"/>
</dbReference>
<dbReference type="Gene3D" id="3.50.50.60">
    <property type="entry name" value="FAD/NAD(P)-binding domain"/>
    <property type="match status" value="2"/>
</dbReference>
<dbReference type="PANTHER" id="PTHR43735">
    <property type="entry name" value="APOPTOSIS-INDUCING FACTOR 1"/>
    <property type="match status" value="1"/>
</dbReference>
<reference evidence="2 3" key="1">
    <citation type="journal article" date="2020" name="Microbiol. Resour. Announc.">
        <title>Draft Genome Sequence of a Cladosporium Species Isolated from the Mesophotic Ascidian Didemnum maculosum.</title>
        <authorList>
            <person name="Gioti A."/>
            <person name="Siaperas R."/>
            <person name="Nikolaivits E."/>
            <person name="Le Goff G."/>
            <person name="Ouazzani J."/>
            <person name="Kotoulas G."/>
            <person name="Topakas E."/>
        </authorList>
    </citation>
    <scope>NUCLEOTIDE SEQUENCE [LARGE SCALE GENOMIC DNA]</scope>
    <source>
        <strain evidence="2 3">TM138-S3</strain>
    </source>
</reference>
<comment type="caution">
    <text evidence="2">The sequence shown here is derived from an EMBL/GenBank/DDBJ whole genome shotgun (WGS) entry which is preliminary data.</text>
</comment>
<proteinExistence type="predicted"/>
<name>A0AB34KVB0_9PEZI</name>
<dbReference type="InterPro" id="IPR023753">
    <property type="entry name" value="FAD/NAD-binding_dom"/>
</dbReference>
<dbReference type="GO" id="GO:0050660">
    <property type="term" value="F:flavin adenine dinucleotide binding"/>
    <property type="evidence" value="ECO:0007669"/>
    <property type="project" value="TreeGrafter"/>
</dbReference>
<organism evidence="2 3">
    <name type="scientific">Cladosporium halotolerans</name>
    <dbReference type="NCBI Taxonomy" id="1052096"/>
    <lineage>
        <taxon>Eukaryota</taxon>
        <taxon>Fungi</taxon>
        <taxon>Dikarya</taxon>
        <taxon>Ascomycota</taxon>
        <taxon>Pezizomycotina</taxon>
        <taxon>Dothideomycetes</taxon>
        <taxon>Dothideomycetidae</taxon>
        <taxon>Cladosporiales</taxon>
        <taxon>Cladosporiaceae</taxon>
        <taxon>Cladosporium</taxon>
    </lineage>
</organism>
<evidence type="ECO:0000313" key="2">
    <source>
        <dbReference type="EMBL" id="KAL1587707.1"/>
    </source>
</evidence>
<accession>A0AB34KVB0</accession>
<dbReference type="GO" id="GO:0004174">
    <property type="term" value="F:electron-transferring-flavoprotein dehydrogenase activity"/>
    <property type="evidence" value="ECO:0007669"/>
    <property type="project" value="TreeGrafter"/>
</dbReference>
<dbReference type="Proteomes" id="UP000803884">
    <property type="component" value="Unassembled WGS sequence"/>
</dbReference>